<name>A0ABV3NQC6_9ENTR</name>
<dbReference type="Proteomes" id="UP001555342">
    <property type="component" value="Unassembled WGS sequence"/>
</dbReference>
<proteinExistence type="predicted"/>
<gene>
    <name evidence="1" type="ORF">AB1E22_03260</name>
</gene>
<evidence type="ECO:0000313" key="1">
    <source>
        <dbReference type="EMBL" id="MEW7311742.1"/>
    </source>
</evidence>
<reference evidence="1 2" key="1">
    <citation type="submission" date="2024-07" db="EMBL/GenBank/DDBJ databases">
        <authorList>
            <person name="Wang L."/>
        </authorList>
    </citation>
    <scope>NUCLEOTIDE SEQUENCE [LARGE SCALE GENOMIC DNA]</scope>
    <source>
        <strain evidence="1 2">WL359</strain>
    </source>
</reference>
<comment type="caution">
    <text evidence="1">The sequence shown here is derived from an EMBL/GenBank/DDBJ whole genome shotgun (WGS) entry which is preliminary data.</text>
</comment>
<evidence type="ECO:0000313" key="2">
    <source>
        <dbReference type="Proteomes" id="UP001555342"/>
    </source>
</evidence>
<dbReference type="EMBL" id="JBFMVT010000002">
    <property type="protein sequence ID" value="MEW7311742.1"/>
    <property type="molecule type" value="Genomic_DNA"/>
</dbReference>
<organism evidence="1 2">
    <name type="scientific">Buttiauxella gaviniae</name>
    <dbReference type="NCBI Taxonomy" id="82990"/>
    <lineage>
        <taxon>Bacteria</taxon>
        <taxon>Pseudomonadati</taxon>
        <taxon>Pseudomonadota</taxon>
        <taxon>Gammaproteobacteria</taxon>
        <taxon>Enterobacterales</taxon>
        <taxon>Enterobacteriaceae</taxon>
        <taxon>Buttiauxella</taxon>
    </lineage>
</organism>
<keyword evidence="2" id="KW-1185">Reference proteome</keyword>
<protein>
    <submittedName>
        <fullName evidence="1">Uncharacterized protein</fullName>
    </submittedName>
</protein>
<dbReference type="RefSeq" id="WP_367594065.1">
    <property type="nucleotide sequence ID" value="NZ_JBFMVT010000002.1"/>
</dbReference>
<accession>A0ABV3NQC6</accession>
<sequence>MMSLTFMINVMPEAFFWHGEEILLSLRQIARFSGNCGLSKKLTTCGFPSTAIKAGTGYLIAALKDKRF</sequence>